<dbReference type="Proteomes" id="UP000045706">
    <property type="component" value="Unassembled WGS sequence"/>
</dbReference>
<organism evidence="2 3">
    <name type="scientific">Verticillium longisporum</name>
    <name type="common">Verticillium dahliae var. longisporum</name>
    <dbReference type="NCBI Taxonomy" id="100787"/>
    <lineage>
        <taxon>Eukaryota</taxon>
        <taxon>Fungi</taxon>
        <taxon>Dikarya</taxon>
        <taxon>Ascomycota</taxon>
        <taxon>Pezizomycotina</taxon>
        <taxon>Sordariomycetes</taxon>
        <taxon>Hypocreomycetidae</taxon>
        <taxon>Glomerellales</taxon>
        <taxon>Plectosphaerellaceae</taxon>
        <taxon>Verticillium</taxon>
    </lineage>
</organism>
<proteinExistence type="predicted"/>
<feature type="compositionally biased region" description="Basic and acidic residues" evidence="1">
    <location>
        <begin position="314"/>
        <end position="339"/>
    </location>
</feature>
<dbReference type="AlphaFoldDB" id="A0A0G4LCH2"/>
<dbReference type="EMBL" id="CVQI01010335">
    <property type="protein sequence ID" value="CRK19701.1"/>
    <property type="molecule type" value="Genomic_DNA"/>
</dbReference>
<feature type="region of interest" description="Disordered" evidence="1">
    <location>
        <begin position="234"/>
        <end position="545"/>
    </location>
</feature>
<name>A0A0G4LCH2_VERLO</name>
<feature type="compositionally biased region" description="Polar residues" evidence="1">
    <location>
        <begin position="517"/>
        <end position="527"/>
    </location>
</feature>
<feature type="compositionally biased region" description="Low complexity" evidence="1">
    <location>
        <begin position="411"/>
        <end position="431"/>
    </location>
</feature>
<feature type="compositionally biased region" description="Low complexity" evidence="1">
    <location>
        <begin position="281"/>
        <end position="296"/>
    </location>
</feature>
<protein>
    <submittedName>
        <fullName evidence="2">Uncharacterized protein</fullName>
    </submittedName>
</protein>
<reference evidence="3" key="1">
    <citation type="submission" date="2015-05" db="EMBL/GenBank/DDBJ databases">
        <authorList>
            <person name="Fogelqvist Johan"/>
        </authorList>
    </citation>
    <scope>NUCLEOTIDE SEQUENCE [LARGE SCALE GENOMIC DNA]</scope>
</reference>
<accession>A0A0G4LCH2</accession>
<dbReference type="InterPro" id="IPR043047">
    <property type="entry name" value="Hri1_N_sf"/>
</dbReference>
<dbReference type="Pfam" id="PF16815">
    <property type="entry name" value="HRI1"/>
    <property type="match status" value="1"/>
</dbReference>
<evidence type="ECO:0000313" key="3">
    <source>
        <dbReference type="Proteomes" id="UP000045706"/>
    </source>
</evidence>
<dbReference type="Gene3D" id="2.40.128.320">
    <property type="entry name" value="Protein HRI1, N-terminal domain"/>
    <property type="match status" value="1"/>
</dbReference>
<feature type="compositionally biased region" description="Basic and acidic residues" evidence="1">
    <location>
        <begin position="391"/>
        <end position="402"/>
    </location>
</feature>
<gene>
    <name evidence="2" type="ORF">BN1723_011973</name>
</gene>
<feature type="compositionally biased region" description="Pro residues" evidence="1">
    <location>
        <begin position="252"/>
        <end position="265"/>
    </location>
</feature>
<sequence>MAGISIREGIRWLPAAMSEPTSTVVLTSPERRFVDIRVLYPEGATPAEDVAPLERLDWAIAGTSSSTPRGGPGETHGVWRHWLDSRTAATEGLADEGDMAPMDEERTLETGQMVVPSPPVIPGYSNDDYDDPDPFESRFPANPDNMGALPEAAPLVAANRSAETTFEDKTDHDVAHDLEAVTTASAPGKGGLDVSAFQRLLLTGQSGSEATVPSTAPLQNDNAPAAISVERLNEAGHEDVRSTTPTSQRGTPVPPGPRRPPPPPSSRHGKSIKPQHMEEVSGAQPSSSTSSLASPKPRSPSDVERPVPPAPRHRVADDTEDTIAREAAARLPEHEEPLHSPEPIPASGKKPTPAPPPRRGHARAESKQLSASNAVPAHDDEPQPRSSVDSQRSRSESTRNKDVPAPPPSRRPVTVSRTSASSTSLATSASPFTDAEPTSSGTPVSLHVGAHEQTPKLSPPPPPPARKASTRRPQPRNAETTSRRVVSGEKENTIAPPPPPPRQRGSSKGSVDAPGASQRTSLDSTRVFTPPAHNHVAEDAGQEGLREGQNILADLDALQREVDALRGQYRGD</sequence>
<evidence type="ECO:0000256" key="1">
    <source>
        <dbReference type="SAM" id="MobiDB-lite"/>
    </source>
</evidence>
<dbReference type="InterPro" id="IPR031818">
    <property type="entry name" value="Hri1"/>
</dbReference>
<evidence type="ECO:0000313" key="2">
    <source>
        <dbReference type="EMBL" id="CRK19701.1"/>
    </source>
</evidence>